<organism evidence="8 9">
    <name type="scientific">Streptomyces fuscichromogenes</name>
    <dbReference type="NCBI Taxonomy" id="1324013"/>
    <lineage>
        <taxon>Bacteria</taxon>
        <taxon>Bacillati</taxon>
        <taxon>Actinomycetota</taxon>
        <taxon>Actinomycetes</taxon>
        <taxon>Kitasatosporales</taxon>
        <taxon>Streptomycetaceae</taxon>
        <taxon>Streptomyces</taxon>
    </lineage>
</organism>
<comment type="caution">
    <text evidence="8">The sequence shown here is derived from an EMBL/GenBank/DDBJ whole genome shotgun (WGS) entry which is preliminary data.</text>
</comment>
<evidence type="ECO:0000313" key="8">
    <source>
        <dbReference type="EMBL" id="GGN19625.1"/>
    </source>
</evidence>
<dbReference type="InterPro" id="IPR003593">
    <property type="entry name" value="AAA+_ATPase"/>
</dbReference>
<dbReference type="CDD" id="cd03230">
    <property type="entry name" value="ABC_DR_subfamily_A"/>
    <property type="match status" value="1"/>
</dbReference>
<evidence type="ECO:0000256" key="6">
    <source>
        <dbReference type="ARBA" id="ARBA00023251"/>
    </source>
</evidence>
<keyword evidence="3" id="KW-0813">Transport</keyword>
<evidence type="ECO:0000256" key="2">
    <source>
        <dbReference type="ARBA" id="ARBA00005417"/>
    </source>
</evidence>
<dbReference type="Proteomes" id="UP000653411">
    <property type="component" value="Unassembled WGS sequence"/>
</dbReference>
<keyword evidence="6" id="KW-0046">Antibiotic resistance</keyword>
<sequence length="317" mass="34412">MNPNNVIDVTDLWRRYGPPGKGGFSAVRGVSFSVARGELFALLGTNGAGKTSTVELVEGLAKPTQGSIRLFGGYDPYTDRVRVRPRTGVMLQEGGFASDLTVAETVDMWAKCTTNPRPVDEAMSMTGLAARAGTLVKNLSGGEKRRLDLSLAVLGYPELLFLDEPTAGMDPEGRRQTWQLIEELQEQDTTIVLTTHYLEEAERLADRLAIMHRGRIAATGTVAEIVSAHPSYLFFRLPPDVGLTDLPPQADLGAMNISESEGTVHLATQDLQFTATEALMWARDKGIGLDQLHARSASLEEAFLHIAQSEETKETGA</sequence>
<dbReference type="EMBL" id="BMML01000011">
    <property type="protein sequence ID" value="GGN19625.1"/>
    <property type="molecule type" value="Genomic_DNA"/>
</dbReference>
<dbReference type="PANTHER" id="PTHR42711">
    <property type="entry name" value="ABC TRANSPORTER ATP-BINDING PROTEIN"/>
    <property type="match status" value="1"/>
</dbReference>
<evidence type="ECO:0000256" key="3">
    <source>
        <dbReference type="ARBA" id="ARBA00022448"/>
    </source>
</evidence>
<dbReference type="InterPro" id="IPR050763">
    <property type="entry name" value="ABC_transporter_ATP-binding"/>
</dbReference>
<dbReference type="PROSITE" id="PS00211">
    <property type="entry name" value="ABC_TRANSPORTER_1"/>
    <property type="match status" value="1"/>
</dbReference>
<proteinExistence type="inferred from homology"/>
<keyword evidence="4" id="KW-0547">Nucleotide-binding</keyword>
<keyword evidence="9" id="KW-1185">Reference proteome</keyword>
<gene>
    <name evidence="8" type="ORF">GCM10011578_049630</name>
</gene>
<dbReference type="AlphaFoldDB" id="A0A918CT14"/>
<keyword evidence="5 8" id="KW-0067">ATP-binding</keyword>
<dbReference type="Gene3D" id="3.40.50.300">
    <property type="entry name" value="P-loop containing nucleotide triphosphate hydrolases"/>
    <property type="match status" value="1"/>
</dbReference>
<accession>A0A918CT14</accession>
<dbReference type="GO" id="GO:0016887">
    <property type="term" value="F:ATP hydrolysis activity"/>
    <property type="evidence" value="ECO:0007669"/>
    <property type="project" value="InterPro"/>
</dbReference>
<evidence type="ECO:0000256" key="5">
    <source>
        <dbReference type="ARBA" id="ARBA00022840"/>
    </source>
</evidence>
<dbReference type="SUPFAM" id="SSF52540">
    <property type="entry name" value="P-loop containing nucleoside triphosphate hydrolases"/>
    <property type="match status" value="1"/>
</dbReference>
<reference evidence="8" key="1">
    <citation type="journal article" date="2014" name="Int. J. Syst. Evol. Microbiol.">
        <title>Complete genome sequence of Corynebacterium casei LMG S-19264T (=DSM 44701T), isolated from a smear-ripened cheese.</title>
        <authorList>
            <consortium name="US DOE Joint Genome Institute (JGI-PGF)"/>
            <person name="Walter F."/>
            <person name="Albersmeier A."/>
            <person name="Kalinowski J."/>
            <person name="Ruckert C."/>
        </authorList>
    </citation>
    <scope>NUCLEOTIDE SEQUENCE</scope>
    <source>
        <strain evidence="8">CGMCC 4.7110</strain>
    </source>
</reference>
<dbReference type="PROSITE" id="PS50893">
    <property type="entry name" value="ABC_TRANSPORTER_2"/>
    <property type="match status" value="1"/>
</dbReference>
<protein>
    <submittedName>
        <fullName evidence="8">Multidrug ABC transporter ATP-binding protein</fullName>
    </submittedName>
</protein>
<evidence type="ECO:0000259" key="7">
    <source>
        <dbReference type="PROSITE" id="PS50893"/>
    </source>
</evidence>
<comment type="similarity">
    <text evidence="2">Belongs to the ABC transporter superfamily.</text>
</comment>
<dbReference type="SMART" id="SM00382">
    <property type="entry name" value="AAA"/>
    <property type="match status" value="1"/>
</dbReference>
<dbReference type="PANTHER" id="PTHR42711:SF5">
    <property type="entry name" value="ABC TRANSPORTER ATP-BINDING PROTEIN NATA"/>
    <property type="match status" value="1"/>
</dbReference>
<name>A0A918CT14_9ACTN</name>
<dbReference type="GO" id="GO:0005886">
    <property type="term" value="C:plasma membrane"/>
    <property type="evidence" value="ECO:0007669"/>
    <property type="project" value="UniProtKB-SubCell"/>
</dbReference>
<dbReference type="InterPro" id="IPR017871">
    <property type="entry name" value="ABC_transporter-like_CS"/>
</dbReference>
<dbReference type="GO" id="GO:0005524">
    <property type="term" value="F:ATP binding"/>
    <property type="evidence" value="ECO:0007669"/>
    <property type="project" value="UniProtKB-KW"/>
</dbReference>
<dbReference type="Pfam" id="PF00005">
    <property type="entry name" value="ABC_tran"/>
    <property type="match status" value="1"/>
</dbReference>
<feature type="domain" description="ABC transporter" evidence="7">
    <location>
        <begin position="7"/>
        <end position="238"/>
    </location>
</feature>
<evidence type="ECO:0000313" key="9">
    <source>
        <dbReference type="Proteomes" id="UP000653411"/>
    </source>
</evidence>
<dbReference type="InterPro" id="IPR003439">
    <property type="entry name" value="ABC_transporter-like_ATP-bd"/>
</dbReference>
<dbReference type="InterPro" id="IPR027417">
    <property type="entry name" value="P-loop_NTPase"/>
</dbReference>
<comment type="subcellular location">
    <subcellularLocation>
        <location evidence="1">Cell membrane</location>
        <topology evidence="1">Peripheral membrane protein</topology>
    </subcellularLocation>
</comment>
<evidence type="ECO:0000256" key="4">
    <source>
        <dbReference type="ARBA" id="ARBA00022741"/>
    </source>
</evidence>
<dbReference type="GO" id="GO:0046677">
    <property type="term" value="P:response to antibiotic"/>
    <property type="evidence" value="ECO:0007669"/>
    <property type="project" value="UniProtKB-KW"/>
</dbReference>
<reference evidence="8" key="2">
    <citation type="submission" date="2020-09" db="EMBL/GenBank/DDBJ databases">
        <authorList>
            <person name="Sun Q."/>
            <person name="Zhou Y."/>
        </authorList>
    </citation>
    <scope>NUCLEOTIDE SEQUENCE</scope>
    <source>
        <strain evidence="8">CGMCC 4.7110</strain>
    </source>
</reference>
<evidence type="ECO:0000256" key="1">
    <source>
        <dbReference type="ARBA" id="ARBA00004202"/>
    </source>
</evidence>